<dbReference type="InterPro" id="IPR021293">
    <property type="entry name" value="DUF2865"/>
</dbReference>
<feature type="chain" id="PRO_5006615654" description="DUF2865 domain-containing protein" evidence="2">
    <location>
        <begin position="31"/>
        <end position="276"/>
    </location>
</feature>
<reference evidence="3 4" key="1">
    <citation type="submission" date="2015-08" db="EMBL/GenBank/DDBJ databases">
        <title>Investigation of the bacterial diversity of lava forest soil.</title>
        <authorList>
            <person name="Lee J.S."/>
        </authorList>
    </citation>
    <scope>NUCLEOTIDE SEQUENCE [LARGE SCALE GENOMIC DNA]</scope>
    <source>
        <strain evidence="3 4">GJW-30</strain>
    </source>
</reference>
<accession>A0A0S3PTM9</accession>
<feature type="region of interest" description="Disordered" evidence="1">
    <location>
        <begin position="44"/>
        <end position="76"/>
    </location>
</feature>
<dbReference type="OrthoDB" id="7850882at2"/>
<proteinExistence type="predicted"/>
<sequence>MSFDRSFKRLGSAALIAVAIAWGVPQPAAAQGLLGEIFGALGIGRQPQRSTPDNPGDDRYPQNPGGYPDAEPRQTAGSGVSCVRLCDGRHFPVPRSVSGRALDSAQVCAALCPQAETKVFNGSNMQYASANDGSRYSDLPNAFVYRDRNVDNCTCTGKGPGGLAQIDVESDPTLRAGDVVMLATGPTQFRGSNQFPYRTADFTPIGDINKANQALKQKLSEIQVDPSAVPATPASRLDPSAAQPQQAAPPPQQRPRPQAPQPQPQRSGFPFFPFFN</sequence>
<dbReference type="Pfam" id="PF11064">
    <property type="entry name" value="DUF2865"/>
    <property type="match status" value="1"/>
</dbReference>
<name>A0A0S3PTM9_9BRAD</name>
<evidence type="ECO:0000313" key="3">
    <source>
        <dbReference type="EMBL" id="BAT59275.1"/>
    </source>
</evidence>
<dbReference type="EMBL" id="AP014946">
    <property type="protein sequence ID" value="BAT59275.1"/>
    <property type="molecule type" value="Genomic_DNA"/>
</dbReference>
<gene>
    <name evidence="3" type="ORF">GJW-30_1_01806</name>
</gene>
<feature type="compositionally biased region" description="Pro residues" evidence="1">
    <location>
        <begin position="247"/>
        <end position="263"/>
    </location>
</feature>
<organism evidence="3 4">
    <name type="scientific">Variibacter gotjawalensis</name>
    <dbReference type="NCBI Taxonomy" id="1333996"/>
    <lineage>
        <taxon>Bacteria</taxon>
        <taxon>Pseudomonadati</taxon>
        <taxon>Pseudomonadota</taxon>
        <taxon>Alphaproteobacteria</taxon>
        <taxon>Hyphomicrobiales</taxon>
        <taxon>Nitrobacteraceae</taxon>
        <taxon>Variibacter</taxon>
    </lineage>
</organism>
<evidence type="ECO:0000256" key="1">
    <source>
        <dbReference type="SAM" id="MobiDB-lite"/>
    </source>
</evidence>
<evidence type="ECO:0000313" key="4">
    <source>
        <dbReference type="Proteomes" id="UP000236884"/>
    </source>
</evidence>
<evidence type="ECO:0008006" key="5">
    <source>
        <dbReference type="Google" id="ProtNLM"/>
    </source>
</evidence>
<dbReference type="AlphaFoldDB" id="A0A0S3PTM9"/>
<feature type="signal peptide" evidence="2">
    <location>
        <begin position="1"/>
        <end position="30"/>
    </location>
</feature>
<dbReference type="KEGG" id="vgo:GJW-30_1_01806"/>
<keyword evidence="2" id="KW-0732">Signal</keyword>
<dbReference type="RefSeq" id="WP_096354442.1">
    <property type="nucleotide sequence ID" value="NZ_AP014946.1"/>
</dbReference>
<feature type="region of interest" description="Disordered" evidence="1">
    <location>
        <begin position="226"/>
        <end position="276"/>
    </location>
</feature>
<evidence type="ECO:0000256" key="2">
    <source>
        <dbReference type="SAM" id="SignalP"/>
    </source>
</evidence>
<protein>
    <recommendedName>
        <fullName evidence="5">DUF2865 domain-containing protein</fullName>
    </recommendedName>
</protein>
<dbReference type="Proteomes" id="UP000236884">
    <property type="component" value="Chromosome"/>
</dbReference>
<keyword evidence="4" id="KW-1185">Reference proteome</keyword>